<evidence type="ECO:0000256" key="1">
    <source>
        <dbReference type="ARBA" id="ARBA00022448"/>
    </source>
</evidence>
<gene>
    <name evidence="4" type="ORF">FCC1311_060601</name>
</gene>
<organism evidence="4 5">
    <name type="scientific">Hondaea fermentalgiana</name>
    <dbReference type="NCBI Taxonomy" id="2315210"/>
    <lineage>
        <taxon>Eukaryota</taxon>
        <taxon>Sar</taxon>
        <taxon>Stramenopiles</taxon>
        <taxon>Bigyra</taxon>
        <taxon>Labyrinthulomycetes</taxon>
        <taxon>Thraustochytrida</taxon>
        <taxon>Thraustochytriidae</taxon>
        <taxon>Hondaea</taxon>
    </lineage>
</organism>
<dbReference type="InterPro" id="IPR003439">
    <property type="entry name" value="ABC_transporter-like_ATP-bd"/>
</dbReference>
<feature type="domain" description="ABC transporter" evidence="3">
    <location>
        <begin position="11"/>
        <end position="59"/>
    </location>
</feature>
<evidence type="ECO:0000259" key="3">
    <source>
        <dbReference type="Pfam" id="PF00005"/>
    </source>
</evidence>
<dbReference type="OrthoDB" id="10255969at2759"/>
<proteinExistence type="predicted"/>
<comment type="caution">
    <text evidence="4">The sequence shown here is derived from an EMBL/GenBank/DDBJ whole genome shotgun (WGS) entry which is preliminary data.</text>
</comment>
<dbReference type="SUPFAM" id="SSF52540">
    <property type="entry name" value="P-loop containing nucleoside triphosphate hydrolases"/>
    <property type="match status" value="1"/>
</dbReference>
<dbReference type="GO" id="GO:0016887">
    <property type="term" value="F:ATP hydrolysis activity"/>
    <property type="evidence" value="ECO:0007669"/>
    <property type="project" value="InterPro"/>
</dbReference>
<evidence type="ECO:0000313" key="5">
    <source>
        <dbReference type="Proteomes" id="UP000241890"/>
    </source>
</evidence>
<name>A0A2R5GM73_9STRA</name>
<dbReference type="GO" id="GO:0016020">
    <property type="term" value="C:membrane"/>
    <property type="evidence" value="ECO:0007669"/>
    <property type="project" value="InterPro"/>
</dbReference>
<keyword evidence="1" id="KW-0813">Transport</keyword>
<dbReference type="Pfam" id="PF00005">
    <property type="entry name" value="ABC_tran"/>
    <property type="match status" value="1"/>
</dbReference>
<keyword evidence="2" id="KW-0677">Repeat</keyword>
<dbReference type="InParanoid" id="A0A2R5GM73"/>
<accession>A0A2R5GM73</accession>
<dbReference type="GO" id="GO:0005524">
    <property type="term" value="F:ATP binding"/>
    <property type="evidence" value="ECO:0007669"/>
    <property type="project" value="UniProtKB-KW"/>
</dbReference>
<dbReference type="Gene3D" id="3.40.50.300">
    <property type="entry name" value="P-loop containing nucleotide triphosphate hydrolases"/>
    <property type="match status" value="1"/>
</dbReference>
<dbReference type="EMBL" id="BEYU01000056">
    <property type="protein sequence ID" value="GBG29391.1"/>
    <property type="molecule type" value="Genomic_DNA"/>
</dbReference>
<dbReference type="GO" id="GO:0005319">
    <property type="term" value="F:lipid transporter activity"/>
    <property type="evidence" value="ECO:0007669"/>
    <property type="project" value="TreeGrafter"/>
</dbReference>
<keyword evidence="4" id="KW-0067">ATP-binding</keyword>
<evidence type="ECO:0000313" key="4">
    <source>
        <dbReference type="EMBL" id="GBG29391.1"/>
    </source>
</evidence>
<keyword evidence="4" id="KW-0547">Nucleotide-binding</keyword>
<dbReference type="PANTHER" id="PTHR19229:SF36">
    <property type="entry name" value="ATP-BINDING CASSETTE SUB-FAMILY A MEMBER 2"/>
    <property type="match status" value="1"/>
</dbReference>
<dbReference type="InterPro" id="IPR027417">
    <property type="entry name" value="P-loop_NTPase"/>
</dbReference>
<keyword evidence="5" id="KW-1185">Reference proteome</keyword>
<reference evidence="4 5" key="1">
    <citation type="submission" date="2017-12" db="EMBL/GenBank/DDBJ databases">
        <title>Sequencing, de novo assembly and annotation of complete genome of a new Thraustochytrid species, strain FCC1311.</title>
        <authorList>
            <person name="Sedici K."/>
            <person name="Godart F."/>
            <person name="Aiese Cigliano R."/>
            <person name="Sanseverino W."/>
            <person name="Barakat M."/>
            <person name="Ortet P."/>
            <person name="Marechal E."/>
            <person name="Cagnac O."/>
            <person name="Amato A."/>
        </authorList>
    </citation>
    <scope>NUCLEOTIDE SEQUENCE [LARGE SCALE GENOMIC DNA]</scope>
</reference>
<dbReference type="AlphaFoldDB" id="A0A2R5GM73"/>
<dbReference type="FunCoup" id="A0A2R5GM73">
    <property type="interactions" value="30"/>
</dbReference>
<dbReference type="Proteomes" id="UP000241890">
    <property type="component" value="Unassembled WGS sequence"/>
</dbReference>
<protein>
    <submittedName>
        <fullName evidence="4">ABC transporter ATP-binding protein</fullName>
    </submittedName>
</protein>
<dbReference type="InterPro" id="IPR026082">
    <property type="entry name" value="ABCA"/>
</dbReference>
<dbReference type="GO" id="GO:0140359">
    <property type="term" value="F:ABC-type transporter activity"/>
    <property type="evidence" value="ECO:0007669"/>
    <property type="project" value="InterPro"/>
</dbReference>
<sequence>MVTQQERVSLIEEVASRLDLSEFMDRKVSAMSGGMQRRLSIALAMLGSPRVVILDEPTTQLDPSTRRKVWECIQYFRESYKCAIVITTHSMEEADELCDRVCIITKGQIRAVDTPQGLKDRFGNGYVLILKVMPGHRQEALDFVKKHVYEQAVLGNCLNDVMRIYFPRDGFDLTHAFAELFSEKARTEGHIANFLLNQATLHDVFMNIAGLDEAHLEEIGYLNENAHELVVKLLRHRGFHASGVTPVQKASAPPSYPFR</sequence>
<dbReference type="PANTHER" id="PTHR19229">
    <property type="entry name" value="ATP-BINDING CASSETTE TRANSPORTER SUBFAMILY A ABCA"/>
    <property type="match status" value="1"/>
</dbReference>
<evidence type="ECO:0000256" key="2">
    <source>
        <dbReference type="ARBA" id="ARBA00022737"/>
    </source>
</evidence>